<dbReference type="eggNOG" id="COG0772">
    <property type="taxonomic scope" value="Bacteria"/>
</dbReference>
<evidence type="ECO:0000256" key="4">
    <source>
        <dbReference type="ARBA" id="ARBA00022618"/>
    </source>
</evidence>
<evidence type="ECO:0000256" key="10">
    <source>
        <dbReference type="ARBA" id="ARBA00022989"/>
    </source>
</evidence>
<evidence type="ECO:0000256" key="9">
    <source>
        <dbReference type="ARBA" id="ARBA00022984"/>
    </source>
</evidence>
<sequence>MKLALRLPIPTLPPALQAPQGTAPVDPLLLVSAFALMLTGLVMITSASMDVAARDFGSPVHFIVRHGSFFVLAMIAGTLSVMIPIRAWEKYSVPLLIFGVVLLALVLVPGIGREVNGSRRWIGLGPVNLQASEIAKACMVIFISGYLVRRLDEVRNSWWGVIKPILPMGAYGVLLLFEPDYGALVVMVGTVAGMVFLGGMRFAQLVVVVLGGGGLIGLLAFAQPYRMERLKSFTDPWADPYGAGYQLSQAQIAFGRGDWLGTGLGNSVQKLFYLPEAHTDFVYSVLAEELGLIGALLVVALYVLLVARIFIIGRKAEKARQFFMGYLTYGFGFIIAGQALINIGVNVGALPTKGLTLPLLSYGGSSLLVCACMIAIVLRVDYELKCLQLKQPPREIPWLRRLLRLEEKAA</sequence>
<comment type="similarity">
    <text evidence="14 16">Belongs to the SEDS family. FtsW subfamily.</text>
</comment>
<evidence type="ECO:0000256" key="14">
    <source>
        <dbReference type="ARBA" id="ARBA00038053"/>
    </source>
</evidence>
<evidence type="ECO:0000256" key="5">
    <source>
        <dbReference type="ARBA" id="ARBA00022676"/>
    </source>
</evidence>
<keyword evidence="6 16" id="KW-0808">Transferase</keyword>
<dbReference type="EC" id="2.4.99.28" evidence="16"/>
<evidence type="ECO:0000256" key="1">
    <source>
        <dbReference type="ARBA" id="ARBA00004651"/>
    </source>
</evidence>
<dbReference type="GO" id="GO:0008955">
    <property type="term" value="F:peptidoglycan glycosyltransferase activity"/>
    <property type="evidence" value="ECO:0007669"/>
    <property type="project" value="UniProtKB-UniRule"/>
</dbReference>
<evidence type="ECO:0000256" key="11">
    <source>
        <dbReference type="ARBA" id="ARBA00023136"/>
    </source>
</evidence>
<gene>
    <name evidence="16" type="primary">ftsW</name>
    <name evidence="17" type="ORF">SAMN05421647_101165</name>
</gene>
<keyword evidence="7 16" id="KW-0812">Transmembrane</keyword>
<dbReference type="PROSITE" id="PS00428">
    <property type="entry name" value="FTSW_RODA_SPOVE"/>
    <property type="match status" value="1"/>
</dbReference>
<dbReference type="GO" id="GO:0032153">
    <property type="term" value="C:cell division site"/>
    <property type="evidence" value="ECO:0007669"/>
    <property type="project" value="UniProtKB-UniRule"/>
</dbReference>
<accession>A0A1N6NA02</accession>
<keyword evidence="8 16" id="KW-0133">Cell shape</keyword>
<comment type="pathway">
    <text evidence="2 16">Cell wall biogenesis; peptidoglycan biosynthesis.</text>
</comment>
<evidence type="ECO:0000256" key="16">
    <source>
        <dbReference type="HAMAP-Rule" id="MF_00913"/>
    </source>
</evidence>
<name>A0A1N6NA02_9GAMM</name>
<evidence type="ECO:0000256" key="7">
    <source>
        <dbReference type="ARBA" id="ARBA00022692"/>
    </source>
</evidence>
<dbReference type="PANTHER" id="PTHR30474:SF2">
    <property type="entry name" value="PEPTIDOGLYCAN GLYCOSYLTRANSFERASE FTSW-RELATED"/>
    <property type="match status" value="1"/>
</dbReference>
<keyword evidence="3 16" id="KW-1003">Cell membrane</keyword>
<keyword evidence="10 16" id="KW-1133">Transmembrane helix</keyword>
<feature type="transmembrane region" description="Helical" evidence="16">
    <location>
        <begin position="290"/>
        <end position="311"/>
    </location>
</feature>
<dbReference type="GO" id="GO:0008360">
    <property type="term" value="P:regulation of cell shape"/>
    <property type="evidence" value="ECO:0007669"/>
    <property type="project" value="UniProtKB-KW"/>
</dbReference>
<feature type="transmembrane region" description="Helical" evidence="16">
    <location>
        <begin position="27"/>
        <end position="47"/>
    </location>
</feature>
<dbReference type="EMBL" id="FTMN01000001">
    <property type="protein sequence ID" value="SIP88920.1"/>
    <property type="molecule type" value="Genomic_DNA"/>
</dbReference>
<keyword evidence="16" id="KW-0997">Cell inner membrane</keyword>
<proteinExistence type="inferred from homology"/>
<feature type="transmembrane region" description="Helical" evidence="16">
    <location>
        <begin position="91"/>
        <end position="111"/>
    </location>
</feature>
<organism evidence="17 18">
    <name type="scientific">Marinobacterium stanieri</name>
    <dbReference type="NCBI Taxonomy" id="49186"/>
    <lineage>
        <taxon>Bacteria</taxon>
        <taxon>Pseudomonadati</taxon>
        <taxon>Pseudomonadota</taxon>
        <taxon>Gammaproteobacteria</taxon>
        <taxon>Oceanospirillales</taxon>
        <taxon>Oceanospirillaceae</taxon>
        <taxon>Marinobacterium</taxon>
    </lineage>
</organism>
<keyword evidence="9 16" id="KW-0573">Peptidoglycan synthesis</keyword>
<dbReference type="PANTHER" id="PTHR30474">
    <property type="entry name" value="CELL CYCLE PROTEIN"/>
    <property type="match status" value="1"/>
</dbReference>
<dbReference type="GO" id="GO:0015648">
    <property type="term" value="F:lipid-linked peptidoglycan transporter activity"/>
    <property type="evidence" value="ECO:0007669"/>
    <property type="project" value="TreeGrafter"/>
</dbReference>
<evidence type="ECO:0000256" key="3">
    <source>
        <dbReference type="ARBA" id="ARBA00022475"/>
    </source>
</evidence>
<dbReference type="InterPro" id="IPR018365">
    <property type="entry name" value="Cell_cycle_FtsW-rel_CS"/>
</dbReference>
<feature type="transmembrane region" description="Helical" evidence="16">
    <location>
        <begin position="67"/>
        <end position="85"/>
    </location>
</feature>
<protein>
    <recommendedName>
        <fullName evidence="16">Probable peptidoglycan glycosyltransferase FtsW</fullName>
        <shortName evidence="16">PGT</shortName>
        <ecNumber evidence="16">2.4.99.28</ecNumber>
    </recommendedName>
    <alternativeName>
        <fullName evidence="16">Cell division protein FtsW</fullName>
    </alternativeName>
    <alternativeName>
        <fullName evidence="16">Cell wall polymerase</fullName>
    </alternativeName>
    <alternativeName>
        <fullName evidence="16">Peptidoglycan polymerase</fullName>
        <shortName evidence="16">PG polymerase</shortName>
    </alternativeName>
</protein>
<evidence type="ECO:0000256" key="13">
    <source>
        <dbReference type="ARBA" id="ARBA00023316"/>
    </source>
</evidence>
<dbReference type="InterPro" id="IPR013437">
    <property type="entry name" value="FtsW"/>
</dbReference>
<dbReference type="InterPro" id="IPR001182">
    <property type="entry name" value="FtsW/RodA"/>
</dbReference>
<comment type="function">
    <text evidence="16">Peptidoglycan polymerase that is essential for cell division.</text>
</comment>
<dbReference type="GO" id="GO:0071555">
    <property type="term" value="P:cell wall organization"/>
    <property type="evidence" value="ECO:0007669"/>
    <property type="project" value="UniProtKB-KW"/>
</dbReference>
<feature type="transmembrane region" description="Helical" evidence="16">
    <location>
        <begin position="157"/>
        <end position="175"/>
    </location>
</feature>
<dbReference type="AlphaFoldDB" id="A0A1N6NA02"/>
<dbReference type="Proteomes" id="UP000186895">
    <property type="component" value="Unassembled WGS sequence"/>
</dbReference>
<dbReference type="RefSeq" id="WP_076460088.1">
    <property type="nucleotide sequence ID" value="NZ_FTMN01000001.1"/>
</dbReference>
<keyword evidence="13 16" id="KW-0961">Cell wall biogenesis/degradation</keyword>
<keyword evidence="12 16" id="KW-0131">Cell cycle</keyword>
<evidence type="ECO:0000313" key="18">
    <source>
        <dbReference type="Proteomes" id="UP000186895"/>
    </source>
</evidence>
<evidence type="ECO:0000256" key="6">
    <source>
        <dbReference type="ARBA" id="ARBA00022679"/>
    </source>
</evidence>
<keyword evidence="18" id="KW-1185">Reference proteome</keyword>
<dbReference type="STRING" id="49186.SAMN05421647_101165"/>
<feature type="transmembrane region" description="Helical" evidence="16">
    <location>
        <begin position="323"/>
        <end position="347"/>
    </location>
</feature>
<dbReference type="Pfam" id="PF01098">
    <property type="entry name" value="FTSW_RODA_SPOVE"/>
    <property type="match status" value="1"/>
</dbReference>
<comment type="subcellular location">
    <subcellularLocation>
        <location evidence="16">Cell inner membrane</location>
        <topology evidence="16">Multi-pass membrane protein</topology>
    </subcellularLocation>
    <subcellularLocation>
        <location evidence="1">Cell membrane</location>
        <topology evidence="1">Multi-pass membrane protein</topology>
    </subcellularLocation>
    <text evidence="16">Localizes to the division septum.</text>
</comment>
<keyword evidence="11 16" id="KW-0472">Membrane</keyword>
<evidence type="ECO:0000256" key="2">
    <source>
        <dbReference type="ARBA" id="ARBA00004752"/>
    </source>
</evidence>
<evidence type="ECO:0000256" key="8">
    <source>
        <dbReference type="ARBA" id="ARBA00022960"/>
    </source>
</evidence>
<dbReference type="NCBIfam" id="TIGR02614">
    <property type="entry name" value="ftsW"/>
    <property type="match status" value="1"/>
</dbReference>
<reference evidence="17 18" key="1">
    <citation type="submission" date="2017-01" db="EMBL/GenBank/DDBJ databases">
        <authorList>
            <person name="Mah S.A."/>
            <person name="Swanson W.J."/>
            <person name="Moy G.W."/>
            <person name="Vacquier V.D."/>
        </authorList>
    </citation>
    <scope>NUCLEOTIDE SEQUENCE [LARGE SCALE GENOMIC DNA]</scope>
    <source>
        <strain evidence="17 18">DSM 7027</strain>
    </source>
</reference>
<evidence type="ECO:0000313" key="17">
    <source>
        <dbReference type="EMBL" id="SIP88920.1"/>
    </source>
</evidence>
<keyword evidence="5 16" id="KW-0328">Glycosyltransferase</keyword>
<feature type="transmembrane region" description="Helical" evidence="16">
    <location>
        <begin position="359"/>
        <end position="380"/>
    </location>
</feature>
<evidence type="ECO:0000256" key="15">
    <source>
        <dbReference type="ARBA" id="ARBA00049902"/>
    </source>
</evidence>
<feature type="transmembrane region" description="Helical" evidence="16">
    <location>
        <begin position="181"/>
        <end position="198"/>
    </location>
</feature>
<feature type="transmembrane region" description="Helical" evidence="16">
    <location>
        <begin position="205"/>
        <end position="225"/>
    </location>
</feature>
<dbReference type="HAMAP" id="MF_00913">
    <property type="entry name" value="PGT_FtsW_proteobact"/>
    <property type="match status" value="1"/>
</dbReference>
<comment type="catalytic activity">
    <reaction evidence="15 16">
        <text>[GlcNAc-(1-&gt;4)-Mur2Ac(oyl-L-Ala-gamma-D-Glu-L-Lys-D-Ala-D-Ala)](n)-di-trans,octa-cis-undecaprenyl diphosphate + beta-D-GlcNAc-(1-&gt;4)-Mur2Ac(oyl-L-Ala-gamma-D-Glu-L-Lys-D-Ala-D-Ala)-di-trans,octa-cis-undecaprenyl diphosphate = [GlcNAc-(1-&gt;4)-Mur2Ac(oyl-L-Ala-gamma-D-Glu-L-Lys-D-Ala-D-Ala)](n+1)-di-trans,octa-cis-undecaprenyl diphosphate + di-trans,octa-cis-undecaprenyl diphosphate + H(+)</text>
        <dbReference type="Rhea" id="RHEA:23708"/>
        <dbReference type="Rhea" id="RHEA-COMP:9602"/>
        <dbReference type="Rhea" id="RHEA-COMP:9603"/>
        <dbReference type="ChEBI" id="CHEBI:15378"/>
        <dbReference type="ChEBI" id="CHEBI:58405"/>
        <dbReference type="ChEBI" id="CHEBI:60033"/>
        <dbReference type="ChEBI" id="CHEBI:78435"/>
        <dbReference type="EC" id="2.4.99.28"/>
    </reaction>
</comment>
<evidence type="ECO:0000256" key="12">
    <source>
        <dbReference type="ARBA" id="ARBA00023306"/>
    </source>
</evidence>
<dbReference type="GO" id="GO:0009252">
    <property type="term" value="P:peptidoglycan biosynthetic process"/>
    <property type="evidence" value="ECO:0007669"/>
    <property type="project" value="UniProtKB-UniRule"/>
</dbReference>
<dbReference type="GO" id="GO:0043093">
    <property type="term" value="P:FtsZ-dependent cytokinesis"/>
    <property type="evidence" value="ECO:0007669"/>
    <property type="project" value="UniProtKB-UniRule"/>
</dbReference>
<dbReference type="GO" id="GO:0005886">
    <property type="term" value="C:plasma membrane"/>
    <property type="evidence" value="ECO:0007669"/>
    <property type="project" value="UniProtKB-SubCell"/>
</dbReference>
<dbReference type="UniPathway" id="UPA00219"/>
<keyword evidence="4 16" id="KW-0132">Cell division</keyword>